<accession>A0ABY9I0W6</accession>
<evidence type="ECO:0000256" key="1">
    <source>
        <dbReference type="SAM" id="MobiDB-lite"/>
    </source>
</evidence>
<evidence type="ECO:0008006" key="4">
    <source>
        <dbReference type="Google" id="ProtNLM"/>
    </source>
</evidence>
<evidence type="ECO:0000313" key="2">
    <source>
        <dbReference type="EMBL" id="WLQ39301.1"/>
    </source>
</evidence>
<dbReference type="RefSeq" id="WP_306085927.1">
    <property type="nucleotide sequence ID" value="NZ_CP120992.1"/>
</dbReference>
<dbReference type="InterPro" id="IPR011059">
    <property type="entry name" value="Metal-dep_hydrolase_composite"/>
</dbReference>
<dbReference type="Gene3D" id="2.30.40.10">
    <property type="entry name" value="Urease, subunit C, domain 1"/>
    <property type="match status" value="1"/>
</dbReference>
<dbReference type="SUPFAM" id="SSF51338">
    <property type="entry name" value="Composite domain of metallo-dependent hydrolases"/>
    <property type="match status" value="1"/>
</dbReference>
<protein>
    <recommendedName>
        <fullName evidence="4">Amidohydrolase-related domain-containing protein</fullName>
    </recommendedName>
</protein>
<proteinExistence type="predicted"/>
<dbReference type="EMBL" id="CP120992">
    <property type="protein sequence ID" value="WLQ39301.1"/>
    <property type="molecule type" value="Genomic_DNA"/>
</dbReference>
<keyword evidence="3" id="KW-1185">Reference proteome</keyword>
<organism evidence="2 3">
    <name type="scientific">Streptomyces laculatispora</name>
    <dbReference type="NCBI Taxonomy" id="887464"/>
    <lineage>
        <taxon>Bacteria</taxon>
        <taxon>Bacillati</taxon>
        <taxon>Actinomycetota</taxon>
        <taxon>Actinomycetes</taxon>
        <taxon>Kitasatosporales</taxon>
        <taxon>Streptomycetaceae</taxon>
        <taxon>Streptomyces</taxon>
    </lineage>
</organism>
<gene>
    <name evidence="2" type="ORF">P8A22_04215</name>
</gene>
<feature type="region of interest" description="Disordered" evidence="1">
    <location>
        <begin position="108"/>
        <end position="130"/>
    </location>
</feature>
<reference evidence="2 3" key="1">
    <citation type="submission" date="2023-03" db="EMBL/GenBank/DDBJ databases">
        <title>Isolation and description of six Streptomyces strains from soil environments, able to metabolize different microbial glucans.</title>
        <authorList>
            <person name="Widen T."/>
            <person name="Larsbrink J."/>
        </authorList>
    </citation>
    <scope>NUCLEOTIDE SEQUENCE [LARGE SCALE GENOMIC DNA]</scope>
    <source>
        <strain evidence="2 3">Mut2</strain>
    </source>
</reference>
<sequence>MWEDDTIAYVGTGRTDLGRLEPGAQADLVAFLLDDVRDGVQDDPVRTFLLNGTARQATHSVVAGRPATTDDRIPGTDLPNLRRRAQPLSETMRAAYGERDLRRRGAGELFPLTFPPPFPSTFPPYEETSR</sequence>
<evidence type="ECO:0000313" key="3">
    <source>
        <dbReference type="Proteomes" id="UP001229952"/>
    </source>
</evidence>
<dbReference type="Proteomes" id="UP001229952">
    <property type="component" value="Chromosome"/>
</dbReference>
<name>A0ABY9I0W6_9ACTN</name>
<feature type="compositionally biased region" description="Pro residues" evidence="1">
    <location>
        <begin position="113"/>
        <end position="122"/>
    </location>
</feature>
<feature type="region of interest" description="Disordered" evidence="1">
    <location>
        <begin position="57"/>
        <end position="80"/>
    </location>
</feature>